<dbReference type="InterPro" id="IPR009057">
    <property type="entry name" value="Homeodomain-like_sf"/>
</dbReference>
<dbReference type="Gene3D" id="1.10.357.10">
    <property type="entry name" value="Tetracycline Repressor, domain 2"/>
    <property type="match status" value="1"/>
</dbReference>
<dbReference type="InterPro" id="IPR001647">
    <property type="entry name" value="HTH_TetR"/>
</dbReference>
<dbReference type="Pfam" id="PF00440">
    <property type="entry name" value="TetR_N"/>
    <property type="match status" value="1"/>
</dbReference>
<dbReference type="SUPFAM" id="SSF46689">
    <property type="entry name" value="Homeodomain-like"/>
    <property type="match status" value="1"/>
</dbReference>
<dbReference type="PRINTS" id="PR00455">
    <property type="entry name" value="HTHTETR"/>
</dbReference>
<dbReference type="RefSeq" id="WP_091085716.1">
    <property type="nucleotide sequence ID" value="NZ_FOHX01000008.1"/>
</dbReference>
<dbReference type="SUPFAM" id="SSF48498">
    <property type="entry name" value="Tetracyclin repressor-like, C-terminal domain"/>
    <property type="match status" value="1"/>
</dbReference>
<evidence type="ECO:0000313" key="7">
    <source>
        <dbReference type="Proteomes" id="UP000199361"/>
    </source>
</evidence>
<evidence type="ECO:0000256" key="3">
    <source>
        <dbReference type="ARBA" id="ARBA00023163"/>
    </source>
</evidence>
<accession>A0A1I0KJ21</accession>
<evidence type="ECO:0000259" key="5">
    <source>
        <dbReference type="PROSITE" id="PS50977"/>
    </source>
</evidence>
<keyword evidence="1" id="KW-0805">Transcription regulation</keyword>
<sequence>MPVPKGSTIDPARTRAAILQAATALLYERGLDGIGVAELCTRLGVSKETLYRHFGTKDGLVEAVLEARSDRVIAWVEAAVAAAGDEPAAQLAAVFDALQHWYEEPAFRGCALVNAAAQHHVPQVRAITARHLGRHLTLLTGIAERAGAAEPGLLGRQLLMLVEGATVVAAHRDTRGPGAEARAAALTLLAAARERPGPDT</sequence>
<organism evidence="6 7">
    <name type="scientific">Nonomuraea wenchangensis</name>
    <dbReference type="NCBI Taxonomy" id="568860"/>
    <lineage>
        <taxon>Bacteria</taxon>
        <taxon>Bacillati</taxon>
        <taxon>Actinomycetota</taxon>
        <taxon>Actinomycetes</taxon>
        <taxon>Streptosporangiales</taxon>
        <taxon>Streptosporangiaceae</taxon>
        <taxon>Nonomuraea</taxon>
    </lineage>
</organism>
<name>A0A1I0KJ21_9ACTN</name>
<feature type="DNA-binding region" description="H-T-H motif" evidence="4">
    <location>
        <begin position="35"/>
        <end position="54"/>
    </location>
</feature>
<evidence type="ECO:0000256" key="2">
    <source>
        <dbReference type="ARBA" id="ARBA00023125"/>
    </source>
</evidence>
<dbReference type="InterPro" id="IPR036271">
    <property type="entry name" value="Tet_transcr_reg_TetR-rel_C_sf"/>
</dbReference>
<evidence type="ECO:0000256" key="4">
    <source>
        <dbReference type="PROSITE-ProRule" id="PRU00335"/>
    </source>
</evidence>
<dbReference type="Proteomes" id="UP000199361">
    <property type="component" value="Unassembled WGS sequence"/>
</dbReference>
<dbReference type="PANTHER" id="PTHR47506:SF3">
    <property type="entry name" value="HTH-TYPE TRANSCRIPTIONAL REGULATOR LMRA"/>
    <property type="match status" value="1"/>
</dbReference>
<gene>
    <name evidence="6" type="ORF">SAMN05421811_108149</name>
</gene>
<dbReference type="GO" id="GO:0003677">
    <property type="term" value="F:DNA binding"/>
    <property type="evidence" value="ECO:0007669"/>
    <property type="project" value="UniProtKB-UniRule"/>
</dbReference>
<protein>
    <submittedName>
        <fullName evidence="6">Transcriptional regulator, TetR family</fullName>
    </submittedName>
</protein>
<evidence type="ECO:0000313" key="6">
    <source>
        <dbReference type="EMBL" id="SEU24707.1"/>
    </source>
</evidence>
<dbReference type="PANTHER" id="PTHR47506">
    <property type="entry name" value="TRANSCRIPTIONAL REGULATORY PROTEIN"/>
    <property type="match status" value="1"/>
</dbReference>
<proteinExistence type="predicted"/>
<dbReference type="PROSITE" id="PS50977">
    <property type="entry name" value="HTH_TETR_2"/>
    <property type="match status" value="1"/>
</dbReference>
<keyword evidence="3" id="KW-0804">Transcription</keyword>
<dbReference type="STRING" id="568860.SAMN05421811_108149"/>
<reference evidence="6 7" key="1">
    <citation type="submission" date="2016-10" db="EMBL/GenBank/DDBJ databases">
        <authorList>
            <person name="de Groot N.N."/>
        </authorList>
    </citation>
    <scope>NUCLEOTIDE SEQUENCE [LARGE SCALE GENOMIC DNA]</scope>
    <source>
        <strain evidence="6 7">CGMCC 4.5598</strain>
    </source>
</reference>
<dbReference type="AlphaFoldDB" id="A0A1I0KJ21"/>
<keyword evidence="7" id="KW-1185">Reference proteome</keyword>
<evidence type="ECO:0000256" key="1">
    <source>
        <dbReference type="ARBA" id="ARBA00023015"/>
    </source>
</evidence>
<feature type="domain" description="HTH tetR-type" evidence="5">
    <location>
        <begin position="12"/>
        <end position="72"/>
    </location>
</feature>
<keyword evidence="2 4" id="KW-0238">DNA-binding</keyword>
<dbReference type="EMBL" id="FOHX01000008">
    <property type="protein sequence ID" value="SEU24707.1"/>
    <property type="molecule type" value="Genomic_DNA"/>
</dbReference>
<dbReference type="OrthoDB" id="4214267at2"/>